<comment type="catalytic activity">
    <reaction evidence="11">
        <text>L-threonyl-[protein] + ATP = O-phospho-L-threonyl-[protein] + ADP + H(+)</text>
        <dbReference type="Rhea" id="RHEA:46608"/>
        <dbReference type="Rhea" id="RHEA-COMP:11060"/>
        <dbReference type="Rhea" id="RHEA-COMP:11605"/>
        <dbReference type="ChEBI" id="CHEBI:15378"/>
        <dbReference type="ChEBI" id="CHEBI:30013"/>
        <dbReference type="ChEBI" id="CHEBI:30616"/>
        <dbReference type="ChEBI" id="CHEBI:61977"/>
        <dbReference type="ChEBI" id="CHEBI:456216"/>
        <dbReference type="EC" id="2.7.11.1"/>
    </reaction>
</comment>
<dbReference type="Gene3D" id="1.20.1270.170">
    <property type="match status" value="1"/>
</dbReference>
<keyword evidence="14" id="KW-1185">Reference proteome</keyword>
<gene>
    <name evidence="11" type="primary">srkA</name>
    <name evidence="13" type="ORF">DFQ59_11346</name>
</gene>
<dbReference type="AlphaFoldDB" id="A0A369BTG9"/>
<dbReference type="EC" id="2.7.11.1" evidence="11"/>
<keyword evidence="2 11" id="KW-0723">Serine/threonine-protein kinase</keyword>
<dbReference type="PANTHER" id="PTHR39573">
    <property type="entry name" value="STRESS RESPONSE KINASE A"/>
    <property type="match status" value="1"/>
</dbReference>
<dbReference type="InterPro" id="IPR032882">
    <property type="entry name" value="SrkA/RdoA"/>
</dbReference>
<evidence type="ECO:0000256" key="6">
    <source>
        <dbReference type="ARBA" id="ARBA00022741"/>
    </source>
</evidence>
<feature type="binding site" evidence="11">
    <location>
        <position position="223"/>
    </location>
    <ligand>
        <name>Mg(2+)</name>
        <dbReference type="ChEBI" id="CHEBI:18420"/>
    </ligand>
</feature>
<dbReference type="RefSeq" id="WP_114281010.1">
    <property type="nucleotide sequence ID" value="NZ_QPJY01000013.1"/>
</dbReference>
<evidence type="ECO:0000256" key="10">
    <source>
        <dbReference type="ARBA" id="ARBA00023016"/>
    </source>
</evidence>
<dbReference type="HAMAP" id="MF_01497">
    <property type="entry name" value="SrkA_kinase"/>
    <property type="match status" value="1"/>
</dbReference>
<keyword evidence="10 11" id="KW-0346">Stress response</keyword>
<comment type="cofactor">
    <cofactor evidence="11">
        <name>Mg(2+)</name>
        <dbReference type="ChEBI" id="CHEBI:18420"/>
    </cofactor>
</comment>
<evidence type="ECO:0000256" key="2">
    <source>
        <dbReference type="ARBA" id="ARBA00022527"/>
    </source>
</evidence>
<dbReference type="InterPro" id="IPR002575">
    <property type="entry name" value="Aminoglycoside_PTrfase"/>
</dbReference>
<evidence type="ECO:0000256" key="11">
    <source>
        <dbReference type="HAMAP-Rule" id="MF_01497"/>
    </source>
</evidence>
<protein>
    <recommendedName>
        <fullName evidence="11">Stress response kinase A</fullName>
        <ecNumber evidence="11">2.7.11.1</ecNumber>
    </recommendedName>
    <alternativeName>
        <fullName evidence="11">Serine/threonine-protein kinase SrkA</fullName>
    </alternativeName>
</protein>
<feature type="active site" evidence="11">
    <location>
        <position position="223"/>
    </location>
</feature>
<dbReference type="OrthoDB" id="5392197at2"/>
<name>A0A369BTG9_9GAMM</name>
<keyword evidence="6 11" id="KW-0547">Nucleotide-binding</keyword>
<evidence type="ECO:0000256" key="1">
    <source>
        <dbReference type="ARBA" id="ARBA00022490"/>
    </source>
</evidence>
<comment type="caution">
    <text evidence="13">The sequence shown here is derived from an EMBL/GenBank/DDBJ whole genome shotgun (WGS) entry which is preliminary data.</text>
</comment>
<dbReference type="GO" id="GO:0005737">
    <property type="term" value="C:cytoplasm"/>
    <property type="evidence" value="ECO:0007669"/>
    <property type="project" value="UniProtKB-SubCell"/>
</dbReference>
<dbReference type="EMBL" id="QPJY01000013">
    <property type="protein sequence ID" value="RCX24950.1"/>
    <property type="molecule type" value="Genomic_DNA"/>
</dbReference>
<sequence>MTVKLDENAAYRELGPDQVLDAVESLGFPTDGRLLALNSYENRVYQVGLDPGSPLVAKFYRPGRWSDAAILEEHAFTLELAEREIPVVAPLVFDGRSLHRHGVFRFALYPRRGGRNPELDDPEVLEQLGRFMGRIHALGEVEPFTHRPTLDLESFGTASAGYLLDSGHLPAEVRPSYAEVTSALLEAVRAAYGRAAPVRLIRLHGDAHPGNILWTDHGPHIVDFDDARMGPAIQDLWMFLSGDRAAMSLGLCDLLEGYTQFHDFDPRELHLVEALRSLRMLHYAAWLARRWDDPAFPRAFPWFNTHRYWEEHVQSLREQIEAVAAPPLVWD</sequence>
<comment type="catalytic activity">
    <reaction evidence="11">
        <text>L-seryl-[protein] + ATP = O-phospho-L-seryl-[protein] + ADP + H(+)</text>
        <dbReference type="Rhea" id="RHEA:17989"/>
        <dbReference type="Rhea" id="RHEA-COMP:9863"/>
        <dbReference type="Rhea" id="RHEA-COMP:11604"/>
        <dbReference type="ChEBI" id="CHEBI:15378"/>
        <dbReference type="ChEBI" id="CHEBI:29999"/>
        <dbReference type="ChEBI" id="CHEBI:30616"/>
        <dbReference type="ChEBI" id="CHEBI:83421"/>
        <dbReference type="ChEBI" id="CHEBI:456216"/>
        <dbReference type="EC" id="2.7.11.1"/>
    </reaction>
</comment>
<organism evidence="13 14">
    <name type="scientific">Thioalbus denitrificans</name>
    <dbReference type="NCBI Taxonomy" id="547122"/>
    <lineage>
        <taxon>Bacteria</taxon>
        <taxon>Pseudomonadati</taxon>
        <taxon>Pseudomonadota</taxon>
        <taxon>Gammaproteobacteria</taxon>
        <taxon>Chromatiales</taxon>
        <taxon>Ectothiorhodospiraceae</taxon>
        <taxon>Thioalbus</taxon>
    </lineage>
</organism>
<dbReference type="GO" id="GO:0004674">
    <property type="term" value="F:protein serine/threonine kinase activity"/>
    <property type="evidence" value="ECO:0007669"/>
    <property type="project" value="UniProtKB-UniRule"/>
</dbReference>
<dbReference type="NCBIfam" id="NF008738">
    <property type="entry name" value="PRK11768.1"/>
    <property type="match status" value="1"/>
</dbReference>
<dbReference type="GO" id="GO:0005524">
    <property type="term" value="F:ATP binding"/>
    <property type="evidence" value="ECO:0007669"/>
    <property type="project" value="UniProtKB-UniRule"/>
</dbReference>
<dbReference type="Proteomes" id="UP000252707">
    <property type="component" value="Unassembled WGS sequence"/>
</dbReference>
<keyword evidence="7 11" id="KW-0418">Kinase</keyword>
<dbReference type="Gene3D" id="1.10.510.10">
    <property type="entry name" value="Transferase(Phosphotransferase) domain 1"/>
    <property type="match status" value="1"/>
</dbReference>
<feature type="binding site" evidence="11">
    <location>
        <position position="211"/>
    </location>
    <ligand>
        <name>Mg(2+)</name>
        <dbReference type="ChEBI" id="CHEBI:18420"/>
    </ligand>
</feature>
<proteinExistence type="inferred from homology"/>
<keyword evidence="4 11" id="KW-0808">Transferase</keyword>
<reference evidence="13 14" key="1">
    <citation type="submission" date="2018-07" db="EMBL/GenBank/DDBJ databases">
        <title>Genomic Encyclopedia of Type Strains, Phase IV (KMG-IV): sequencing the most valuable type-strain genomes for metagenomic binning, comparative biology and taxonomic classification.</title>
        <authorList>
            <person name="Goeker M."/>
        </authorList>
    </citation>
    <scope>NUCLEOTIDE SEQUENCE [LARGE SCALE GENOMIC DNA]</scope>
    <source>
        <strain evidence="13 14">DSM 26407</strain>
    </source>
</reference>
<comment type="function">
    <text evidence="11">A protein kinase that phosphorylates Ser and Thr residues. Probably acts to suppress the effects of stress linked to accumulation of reactive oxygen species. Probably involved in the extracytoplasmic stress response.</text>
</comment>
<evidence type="ECO:0000256" key="5">
    <source>
        <dbReference type="ARBA" id="ARBA00022723"/>
    </source>
</evidence>
<evidence type="ECO:0000256" key="3">
    <source>
        <dbReference type="ARBA" id="ARBA00022553"/>
    </source>
</evidence>
<dbReference type="SUPFAM" id="SSF56112">
    <property type="entry name" value="Protein kinase-like (PK-like)"/>
    <property type="match status" value="1"/>
</dbReference>
<dbReference type="Pfam" id="PF01636">
    <property type="entry name" value="APH"/>
    <property type="match status" value="1"/>
</dbReference>
<evidence type="ECO:0000256" key="9">
    <source>
        <dbReference type="ARBA" id="ARBA00022842"/>
    </source>
</evidence>
<evidence type="ECO:0000256" key="4">
    <source>
        <dbReference type="ARBA" id="ARBA00022679"/>
    </source>
</evidence>
<evidence type="ECO:0000256" key="7">
    <source>
        <dbReference type="ARBA" id="ARBA00022777"/>
    </source>
</evidence>
<dbReference type="InterPro" id="IPR011009">
    <property type="entry name" value="Kinase-like_dom_sf"/>
</dbReference>
<dbReference type="Gene3D" id="3.30.200.70">
    <property type="match status" value="1"/>
</dbReference>
<keyword evidence="3 11" id="KW-0597">Phosphoprotein</keyword>
<dbReference type="PANTHER" id="PTHR39573:SF1">
    <property type="entry name" value="STRESS RESPONSE KINASE A"/>
    <property type="match status" value="1"/>
</dbReference>
<keyword evidence="1 11" id="KW-0963">Cytoplasm</keyword>
<comment type="similarity">
    <text evidence="11">Belongs to the SrkA/RdoA protein kinase family.</text>
</comment>
<comment type="subcellular location">
    <subcellularLocation>
        <location evidence="11">Cytoplasm</location>
    </subcellularLocation>
</comment>
<keyword evidence="8 11" id="KW-0067">ATP-binding</keyword>
<dbReference type="GO" id="GO:0106310">
    <property type="term" value="F:protein serine kinase activity"/>
    <property type="evidence" value="ECO:0007669"/>
    <property type="project" value="RHEA"/>
</dbReference>
<accession>A0A369BTG9</accession>
<comment type="subunit">
    <text evidence="11">Monomer.</text>
</comment>
<feature type="domain" description="Aminoglycoside phosphotransferase" evidence="12">
    <location>
        <begin position="38"/>
        <end position="267"/>
    </location>
</feature>
<evidence type="ECO:0000259" key="12">
    <source>
        <dbReference type="Pfam" id="PF01636"/>
    </source>
</evidence>
<dbReference type="GO" id="GO:0000287">
    <property type="term" value="F:magnesium ion binding"/>
    <property type="evidence" value="ECO:0007669"/>
    <property type="project" value="UniProtKB-UniRule"/>
</dbReference>
<evidence type="ECO:0000313" key="14">
    <source>
        <dbReference type="Proteomes" id="UP000252707"/>
    </source>
</evidence>
<evidence type="ECO:0000313" key="13">
    <source>
        <dbReference type="EMBL" id="RCX24950.1"/>
    </source>
</evidence>
<evidence type="ECO:0000256" key="8">
    <source>
        <dbReference type="ARBA" id="ARBA00022840"/>
    </source>
</evidence>
<feature type="site" description="ATP" evidence="11">
    <location>
        <position position="39"/>
    </location>
</feature>
<feature type="active site" description="Proton acceptor" evidence="11">
    <location>
        <position position="206"/>
    </location>
</feature>
<keyword evidence="9 11" id="KW-0460">Magnesium</keyword>
<keyword evidence="5 11" id="KW-0479">Metal-binding</keyword>